<dbReference type="EMBL" id="CP032514">
    <property type="protein sequence ID" value="AYD89141.1"/>
    <property type="molecule type" value="Genomic_DNA"/>
</dbReference>
<organism evidence="2 3">
    <name type="scientific">Actinomyces lilanjuaniae</name>
    <dbReference type="NCBI Taxonomy" id="2321394"/>
    <lineage>
        <taxon>Bacteria</taxon>
        <taxon>Bacillati</taxon>
        <taxon>Actinomycetota</taxon>
        <taxon>Actinomycetes</taxon>
        <taxon>Actinomycetales</taxon>
        <taxon>Actinomycetaceae</taxon>
        <taxon>Actinomyces</taxon>
    </lineage>
</organism>
<feature type="domain" description="Methyltransferase type 11" evidence="1">
    <location>
        <begin position="33"/>
        <end position="124"/>
    </location>
</feature>
<protein>
    <submittedName>
        <fullName evidence="2">Class I SAM-dependent methyltransferase</fullName>
    </submittedName>
</protein>
<sequence length="196" mass="20929">MRPSRALATSLSAPAEQRRWRYQVLPTLRGTVLDVGAGSGICGAALDPRAHWLALEPSPGRRLAAAVRARSRSRLLSATAEQIPLEDGSVDAVICSTVLCSVTDPPRALTEILRVLRHHGRLVFFEHVASAPGTAAHRAQRLVRPLTRLLGHGCDPCRDTAATIYRAGFSAVELETLRTGGPLGGLAPVIRGQAVR</sequence>
<dbReference type="InterPro" id="IPR029063">
    <property type="entry name" value="SAM-dependent_MTases_sf"/>
</dbReference>
<reference evidence="2 3" key="1">
    <citation type="submission" date="2018-09" db="EMBL/GenBank/DDBJ databases">
        <authorList>
            <person name="Li J."/>
        </authorList>
    </citation>
    <scope>NUCLEOTIDE SEQUENCE [LARGE SCALE GENOMIC DNA]</scope>
    <source>
        <strain evidence="2 3">2129</strain>
    </source>
</reference>
<evidence type="ECO:0000313" key="2">
    <source>
        <dbReference type="EMBL" id="AYD89141.1"/>
    </source>
</evidence>
<dbReference type="InterPro" id="IPR013216">
    <property type="entry name" value="Methyltransf_11"/>
</dbReference>
<dbReference type="Pfam" id="PF08241">
    <property type="entry name" value="Methyltransf_11"/>
    <property type="match status" value="1"/>
</dbReference>
<evidence type="ECO:0000313" key="3">
    <source>
        <dbReference type="Proteomes" id="UP000273001"/>
    </source>
</evidence>
<name>A0ABM6Z2D4_9ACTO</name>
<dbReference type="PANTHER" id="PTHR45036">
    <property type="entry name" value="METHYLTRANSFERASE LIKE 7B"/>
    <property type="match status" value="1"/>
</dbReference>
<evidence type="ECO:0000259" key="1">
    <source>
        <dbReference type="Pfam" id="PF08241"/>
    </source>
</evidence>
<dbReference type="Gene3D" id="3.40.50.150">
    <property type="entry name" value="Vaccinia Virus protein VP39"/>
    <property type="match status" value="1"/>
</dbReference>
<gene>
    <name evidence="2" type="ORF">D5R93_02075</name>
</gene>
<dbReference type="Proteomes" id="UP000273001">
    <property type="component" value="Chromosome"/>
</dbReference>
<proteinExistence type="predicted"/>
<dbReference type="SUPFAM" id="SSF53335">
    <property type="entry name" value="S-adenosyl-L-methionine-dependent methyltransferases"/>
    <property type="match status" value="1"/>
</dbReference>
<dbReference type="GO" id="GO:0008168">
    <property type="term" value="F:methyltransferase activity"/>
    <property type="evidence" value="ECO:0007669"/>
    <property type="project" value="UniProtKB-KW"/>
</dbReference>
<keyword evidence="2" id="KW-0489">Methyltransferase</keyword>
<dbReference type="PANTHER" id="PTHR45036:SF1">
    <property type="entry name" value="METHYLTRANSFERASE LIKE 7A"/>
    <property type="match status" value="1"/>
</dbReference>
<keyword evidence="3" id="KW-1185">Reference proteome</keyword>
<dbReference type="CDD" id="cd02440">
    <property type="entry name" value="AdoMet_MTases"/>
    <property type="match status" value="1"/>
</dbReference>
<dbReference type="GO" id="GO:0032259">
    <property type="term" value="P:methylation"/>
    <property type="evidence" value="ECO:0007669"/>
    <property type="project" value="UniProtKB-KW"/>
</dbReference>
<keyword evidence="2" id="KW-0808">Transferase</keyword>
<dbReference type="RefSeq" id="WP_120203513.1">
    <property type="nucleotide sequence ID" value="NZ_CP032514.1"/>
</dbReference>
<accession>A0ABM6Z2D4</accession>
<dbReference type="InterPro" id="IPR052356">
    <property type="entry name" value="Thiol_S-MT"/>
</dbReference>